<proteinExistence type="predicted"/>
<feature type="region of interest" description="Disordered" evidence="1">
    <location>
        <begin position="82"/>
        <end position="101"/>
    </location>
</feature>
<accession>A0A931FTZ2</accession>
<dbReference type="RefSeq" id="WP_196273125.1">
    <property type="nucleotide sequence ID" value="NZ_JADQDO010000010.1"/>
</dbReference>
<evidence type="ECO:0000313" key="3">
    <source>
        <dbReference type="Proteomes" id="UP000599312"/>
    </source>
</evidence>
<keyword evidence="3" id="KW-1185">Reference proteome</keyword>
<evidence type="ECO:0000313" key="2">
    <source>
        <dbReference type="EMBL" id="MBF9235131.1"/>
    </source>
</evidence>
<comment type="caution">
    <text evidence="2">The sequence shown here is derived from an EMBL/GenBank/DDBJ whole genome shotgun (WGS) entry which is preliminary data.</text>
</comment>
<sequence>MEYSDVDRAADLSCYRGPPAEIEPKGPMGQDPAWHALWDWFEKSTEDPHGSMLVYIARRWNEDISTVYMNTDSWMKTKLRQVERESADADADDHNAGSNFN</sequence>
<dbReference type="AlphaFoldDB" id="A0A931FTZ2"/>
<gene>
    <name evidence="2" type="ORF">I2H38_17295</name>
</gene>
<dbReference type="EMBL" id="JADQDO010000010">
    <property type="protein sequence ID" value="MBF9235131.1"/>
    <property type="molecule type" value="Genomic_DNA"/>
</dbReference>
<name>A0A931FTZ2_9HYPH</name>
<protein>
    <submittedName>
        <fullName evidence="2">Uncharacterized protein</fullName>
    </submittedName>
</protein>
<feature type="compositionally biased region" description="Basic and acidic residues" evidence="1">
    <location>
        <begin position="82"/>
        <end position="95"/>
    </location>
</feature>
<evidence type="ECO:0000256" key="1">
    <source>
        <dbReference type="SAM" id="MobiDB-lite"/>
    </source>
</evidence>
<organism evidence="2 3">
    <name type="scientific">Microvirga alba</name>
    <dbReference type="NCBI Taxonomy" id="2791025"/>
    <lineage>
        <taxon>Bacteria</taxon>
        <taxon>Pseudomonadati</taxon>
        <taxon>Pseudomonadota</taxon>
        <taxon>Alphaproteobacteria</taxon>
        <taxon>Hyphomicrobiales</taxon>
        <taxon>Methylobacteriaceae</taxon>
        <taxon>Microvirga</taxon>
    </lineage>
</organism>
<dbReference type="Proteomes" id="UP000599312">
    <property type="component" value="Unassembled WGS sequence"/>
</dbReference>
<reference evidence="2" key="1">
    <citation type="submission" date="2020-11" db="EMBL/GenBank/DDBJ databases">
        <authorList>
            <person name="Kim M.K."/>
        </authorList>
    </citation>
    <scope>NUCLEOTIDE SEQUENCE</scope>
    <source>
        <strain evidence="2">BT350</strain>
    </source>
</reference>